<name>A0A382LIR9_9ZZZZ</name>
<sequence>MKRIKAVADLNIYLRRNFQLIFEKQGLMVQIGSMNLAKLVIVPAARQS</sequence>
<dbReference type="EMBL" id="UINC01087073">
    <property type="protein sequence ID" value="SVC36113.1"/>
    <property type="molecule type" value="Genomic_DNA"/>
</dbReference>
<accession>A0A382LIR9</accession>
<protein>
    <submittedName>
        <fullName evidence="1">Uncharacterized protein</fullName>
    </submittedName>
</protein>
<evidence type="ECO:0000313" key="1">
    <source>
        <dbReference type="EMBL" id="SVC36113.1"/>
    </source>
</evidence>
<gene>
    <name evidence="1" type="ORF">METZ01_LOCUS288967</name>
</gene>
<dbReference type="AlphaFoldDB" id="A0A382LIR9"/>
<feature type="non-terminal residue" evidence="1">
    <location>
        <position position="48"/>
    </location>
</feature>
<organism evidence="1">
    <name type="scientific">marine metagenome</name>
    <dbReference type="NCBI Taxonomy" id="408172"/>
    <lineage>
        <taxon>unclassified sequences</taxon>
        <taxon>metagenomes</taxon>
        <taxon>ecological metagenomes</taxon>
    </lineage>
</organism>
<proteinExistence type="predicted"/>
<reference evidence="1" key="1">
    <citation type="submission" date="2018-05" db="EMBL/GenBank/DDBJ databases">
        <authorList>
            <person name="Lanie J.A."/>
            <person name="Ng W.-L."/>
            <person name="Kazmierczak K.M."/>
            <person name="Andrzejewski T.M."/>
            <person name="Davidsen T.M."/>
            <person name="Wayne K.J."/>
            <person name="Tettelin H."/>
            <person name="Glass J.I."/>
            <person name="Rusch D."/>
            <person name="Podicherti R."/>
            <person name="Tsui H.-C.T."/>
            <person name="Winkler M.E."/>
        </authorList>
    </citation>
    <scope>NUCLEOTIDE SEQUENCE</scope>
</reference>